<comment type="caution">
    <text evidence="1">The sequence shown here is derived from an EMBL/GenBank/DDBJ whole genome shotgun (WGS) entry which is preliminary data.</text>
</comment>
<gene>
    <name evidence="1" type="ORF">HNP33_004228</name>
</gene>
<reference evidence="1 2" key="1">
    <citation type="submission" date="2020-08" db="EMBL/GenBank/DDBJ databases">
        <title>Functional genomics of gut bacteria from endangered species of beetles.</title>
        <authorList>
            <person name="Carlos-Shanley C."/>
        </authorList>
    </citation>
    <scope>NUCLEOTIDE SEQUENCE [LARGE SCALE GENOMIC DNA]</scope>
    <source>
        <strain evidence="1 2">S00124</strain>
    </source>
</reference>
<keyword evidence="2" id="KW-1185">Reference proteome</keyword>
<evidence type="ECO:0000313" key="1">
    <source>
        <dbReference type="EMBL" id="MBB6580097.1"/>
    </source>
</evidence>
<name>A0ABR6RLZ7_9BURK</name>
<accession>A0ABR6RLZ7</accession>
<dbReference type="EMBL" id="JACHKZ010000057">
    <property type="protein sequence ID" value="MBB6580097.1"/>
    <property type="molecule type" value="Genomic_DNA"/>
</dbReference>
<proteinExistence type="predicted"/>
<dbReference type="RefSeq" id="WP_184711743.1">
    <property type="nucleotide sequence ID" value="NZ_JACHKZ010000057.1"/>
</dbReference>
<organism evidence="1 2">
    <name type="scientific">Comamonas odontotermitis</name>
    <dbReference type="NCBI Taxonomy" id="379895"/>
    <lineage>
        <taxon>Bacteria</taxon>
        <taxon>Pseudomonadati</taxon>
        <taxon>Pseudomonadota</taxon>
        <taxon>Betaproteobacteria</taxon>
        <taxon>Burkholderiales</taxon>
        <taxon>Comamonadaceae</taxon>
        <taxon>Comamonas</taxon>
    </lineage>
</organism>
<dbReference type="Proteomes" id="UP000562492">
    <property type="component" value="Unassembled WGS sequence"/>
</dbReference>
<evidence type="ECO:0000313" key="2">
    <source>
        <dbReference type="Proteomes" id="UP000562492"/>
    </source>
</evidence>
<protein>
    <recommendedName>
        <fullName evidence="3">Secreted protein</fullName>
    </recommendedName>
</protein>
<evidence type="ECO:0008006" key="3">
    <source>
        <dbReference type="Google" id="ProtNLM"/>
    </source>
</evidence>
<sequence>MAEMLVWILIATGGVSSGSSFMQPIYFKEVSQCEHVAKNIGVMFPVNTPRCIQARILVPIQPAPKEAP</sequence>